<accession>A0ACD3ZD04</accession>
<gene>
    <name evidence="1" type="ORF">LCI18_010154</name>
</gene>
<reference evidence="1" key="1">
    <citation type="submission" date="2021-11" db="EMBL/GenBank/DDBJ databases">
        <title>Fusarium solani-melongenae Genome sequencing and assembly.</title>
        <authorList>
            <person name="Xie S."/>
            <person name="Huang L."/>
            <person name="Zhang X."/>
        </authorList>
    </citation>
    <scope>NUCLEOTIDE SEQUENCE</scope>
    <source>
        <strain evidence="1">CRI 24-3</strain>
    </source>
</reference>
<keyword evidence="2" id="KW-1185">Reference proteome</keyword>
<evidence type="ECO:0000313" key="2">
    <source>
        <dbReference type="Proteomes" id="UP000830768"/>
    </source>
</evidence>
<organism evidence="1 2">
    <name type="scientific">Fusarium solani subsp. cucurbitae</name>
    <name type="common">Neocosmosporum cucurbitae</name>
    <dbReference type="NCBI Taxonomy" id="2747967"/>
    <lineage>
        <taxon>Eukaryota</taxon>
        <taxon>Fungi</taxon>
        <taxon>Dikarya</taxon>
        <taxon>Ascomycota</taxon>
        <taxon>Pezizomycotina</taxon>
        <taxon>Sordariomycetes</taxon>
        <taxon>Hypocreomycetidae</taxon>
        <taxon>Hypocreales</taxon>
        <taxon>Nectriaceae</taxon>
        <taxon>Fusarium</taxon>
        <taxon>Fusarium solani species complex</taxon>
    </lineage>
</organism>
<name>A0ACD3ZD04_FUSSC</name>
<protein>
    <submittedName>
        <fullName evidence="1">Uncharacterized protein</fullName>
    </submittedName>
</protein>
<proteinExistence type="predicted"/>
<sequence length="568" mass="64081">MTPALCTTSCQYQQSPRKAWQNLWKCDPLYLEPRHIIKPNLEDMQALGIPRLGQLPIEIIMIIQSYSSHSILWRLYTTLSIAKQASNENGSPQDLKKFPIGEVSAWERGKEPILANNSPQDPIIRLTLDAYGIKEVERLPNYSDTMGDQVDCGSTAFAFIDERFIDQQVESNDQLQMSDRTEAAKISNAVFHFQFGRARLHFEPLLHGPWVWNTPSPAIQNISIASQDGNYTTVVYRTTDIMPLDPPPTTNSLLQFFGNSYQRAYEPNSTPHCSTGHRLHVFPYMRDRTSWRYYNTSLDQTTGLTFFFKSSRFYGVHSHTAKMPSAVDFLERLPYPVRSRLSWVYVPLPPNDDIVAMGVRGGRRRVIMIRKRLSGEIFVGSLLGPQPPQYGLLESPPLAFVFNQIPVRHVNGFGVVVRNDSSSDNFIQVPPPQLRTSPPPEVAEETLHSVAPLEGLVRVSIFQARIPGFCVGLLMEYRDGAQRTLGSCRLGLDLVTTCSEPTHICVLSTILTGRGIHYPTARVEVTNEGEPHNHHPEGWICRPLSQGGSVEVWFSYKVFQISFLDPPA</sequence>
<evidence type="ECO:0000313" key="1">
    <source>
        <dbReference type="EMBL" id="UPK99219.1"/>
    </source>
</evidence>
<dbReference type="Proteomes" id="UP000830768">
    <property type="component" value="Chromosome 8"/>
</dbReference>
<dbReference type="EMBL" id="CP090036">
    <property type="protein sequence ID" value="UPK99219.1"/>
    <property type="molecule type" value="Genomic_DNA"/>
</dbReference>